<protein>
    <recommendedName>
        <fullName evidence="4">Lipoprotein</fullName>
    </recommendedName>
</protein>
<evidence type="ECO:0008006" key="4">
    <source>
        <dbReference type="Google" id="ProtNLM"/>
    </source>
</evidence>
<gene>
    <name evidence="2" type="ORF">R2601_08701</name>
</gene>
<evidence type="ECO:0000256" key="1">
    <source>
        <dbReference type="SAM" id="SignalP"/>
    </source>
</evidence>
<reference evidence="2 3" key="1">
    <citation type="journal article" date="2010" name="J. Bacteriol.">
        <title>Genome sequences of Pelagibaca bermudensis HTCC2601T and Maritimibacter alkaliphilus HTCC2654T, the type strains of two marine Roseobacter genera.</title>
        <authorList>
            <person name="Thrash J.C."/>
            <person name="Cho J.C."/>
            <person name="Ferriera S."/>
            <person name="Johnson J."/>
            <person name="Vergin K.L."/>
            <person name="Giovannoni S.J."/>
        </authorList>
    </citation>
    <scope>NUCLEOTIDE SEQUENCE [LARGE SCALE GENOMIC DNA]</scope>
    <source>
        <strain evidence="3">DSM 26914 / JCM 13377 / KCTC 12554 / HTCC2601</strain>
    </source>
</reference>
<dbReference type="STRING" id="314265.R2601_08701"/>
<sequence>MPDLSIRPFAAALCLALPSCGIAQSLSDITPFDPAVMHRTARYCERHWNEIYDDPRLSELCVGSFLCGDGGCETGTVIAVVARSREEEMRTLLARLPVEDMTPCDPGDPYERQYVDPLGGDGAPFGFNGQTEKLEGREVVPYCGKTLPGYEADVVVALRQMGGDDIAAIRRGIGAGAMPAQLRLTAPQFAAIRDAGALPLRAPLVAALETATGLPCETTARQTCAVTAERGRLKARLLFPDGALTGRAGHWEEAYLELYPTNPSGDLYELSVDMPITAIRRWPGDRRKPVDGFQSLDRDGGFAAFRQGLMSAVSDALEDGRIGGE</sequence>
<evidence type="ECO:0000313" key="3">
    <source>
        <dbReference type="Proteomes" id="UP000006230"/>
    </source>
</evidence>
<dbReference type="OrthoDB" id="7867752at2"/>
<dbReference type="RefSeq" id="WP_007792275.1">
    <property type="nucleotide sequence ID" value="NZ_DS022276.1"/>
</dbReference>
<keyword evidence="1" id="KW-0732">Signal</keyword>
<dbReference type="Proteomes" id="UP000006230">
    <property type="component" value="Unassembled WGS sequence"/>
</dbReference>
<organism evidence="2 3">
    <name type="scientific">Salipiger bermudensis (strain DSM 26914 / JCM 13377 / KCTC 12554 / HTCC2601)</name>
    <name type="common">Pelagibaca bermudensis</name>
    <dbReference type="NCBI Taxonomy" id="314265"/>
    <lineage>
        <taxon>Bacteria</taxon>
        <taxon>Pseudomonadati</taxon>
        <taxon>Pseudomonadota</taxon>
        <taxon>Alphaproteobacteria</taxon>
        <taxon>Rhodobacterales</taxon>
        <taxon>Roseobacteraceae</taxon>
        <taxon>Salipiger</taxon>
    </lineage>
</organism>
<dbReference type="HOGENOM" id="CLU_854860_0_0_5"/>
<dbReference type="eggNOG" id="ENOG50340U0">
    <property type="taxonomic scope" value="Bacteria"/>
</dbReference>
<feature type="signal peptide" evidence="1">
    <location>
        <begin position="1"/>
        <end position="23"/>
    </location>
</feature>
<evidence type="ECO:0000313" key="2">
    <source>
        <dbReference type="EMBL" id="EAU44245.1"/>
    </source>
</evidence>
<dbReference type="AlphaFoldDB" id="Q0FJ84"/>
<comment type="caution">
    <text evidence="2">The sequence shown here is derived from an EMBL/GenBank/DDBJ whole genome shotgun (WGS) entry which is preliminary data.</text>
</comment>
<dbReference type="EMBL" id="AATQ01000051">
    <property type="protein sequence ID" value="EAU44245.1"/>
    <property type="molecule type" value="Genomic_DNA"/>
</dbReference>
<feature type="chain" id="PRO_5004171687" description="Lipoprotein" evidence="1">
    <location>
        <begin position="24"/>
        <end position="325"/>
    </location>
</feature>
<accession>Q0FJ84</accession>
<name>Q0FJ84_SALBH</name>
<keyword evidence="3" id="KW-1185">Reference proteome</keyword>
<proteinExistence type="predicted"/>